<feature type="region of interest" description="Disordered" evidence="1">
    <location>
        <begin position="30"/>
        <end position="72"/>
    </location>
</feature>
<reference evidence="2" key="1">
    <citation type="submission" date="2020-06" db="EMBL/GenBank/DDBJ databases">
        <authorList>
            <person name="Li T."/>
            <person name="Hu X."/>
            <person name="Zhang T."/>
            <person name="Song X."/>
            <person name="Zhang H."/>
            <person name="Dai N."/>
            <person name="Sheng W."/>
            <person name="Hou X."/>
            <person name="Wei L."/>
        </authorList>
    </citation>
    <scope>NUCLEOTIDE SEQUENCE</scope>
    <source>
        <strain evidence="2">KEN1</strain>
        <tissue evidence="2">Leaf</tissue>
    </source>
</reference>
<accession>A0AAW2WLM8</accession>
<evidence type="ECO:0000256" key="1">
    <source>
        <dbReference type="SAM" id="MobiDB-lite"/>
    </source>
</evidence>
<dbReference type="EMBL" id="JACGWN010000007">
    <property type="protein sequence ID" value="KAL0442750.1"/>
    <property type="molecule type" value="Genomic_DNA"/>
</dbReference>
<name>A0AAW2WLM8_9LAMI</name>
<protein>
    <submittedName>
        <fullName evidence="2">Uncharacterized protein</fullName>
    </submittedName>
</protein>
<dbReference type="AlphaFoldDB" id="A0AAW2WLM8"/>
<proteinExistence type="predicted"/>
<feature type="compositionally biased region" description="Pro residues" evidence="1">
    <location>
        <begin position="48"/>
        <end position="64"/>
    </location>
</feature>
<gene>
    <name evidence="2" type="ORF">Slati_1997700</name>
</gene>
<comment type="caution">
    <text evidence="2">The sequence shown here is derived from an EMBL/GenBank/DDBJ whole genome shotgun (WGS) entry which is preliminary data.</text>
</comment>
<evidence type="ECO:0000313" key="2">
    <source>
        <dbReference type="EMBL" id="KAL0442750.1"/>
    </source>
</evidence>
<reference evidence="2" key="2">
    <citation type="journal article" date="2024" name="Plant">
        <title>Genomic evolution and insights into agronomic trait innovations of Sesamum species.</title>
        <authorList>
            <person name="Miao H."/>
            <person name="Wang L."/>
            <person name="Qu L."/>
            <person name="Liu H."/>
            <person name="Sun Y."/>
            <person name="Le M."/>
            <person name="Wang Q."/>
            <person name="Wei S."/>
            <person name="Zheng Y."/>
            <person name="Lin W."/>
            <person name="Duan Y."/>
            <person name="Cao H."/>
            <person name="Xiong S."/>
            <person name="Wang X."/>
            <person name="Wei L."/>
            <person name="Li C."/>
            <person name="Ma Q."/>
            <person name="Ju M."/>
            <person name="Zhao R."/>
            <person name="Li G."/>
            <person name="Mu C."/>
            <person name="Tian Q."/>
            <person name="Mei H."/>
            <person name="Zhang T."/>
            <person name="Gao T."/>
            <person name="Zhang H."/>
        </authorList>
    </citation>
    <scope>NUCLEOTIDE SEQUENCE</scope>
    <source>
        <strain evidence="2">KEN1</strain>
    </source>
</reference>
<sequence length="72" mass="7884">MPCSFYSFLCFSPLPSPFMLMKRSLLTHRLKPPTTTNTTLHAASHPPTCEPSPTSPPAPAPLSPRPTHREAT</sequence>
<organism evidence="2">
    <name type="scientific">Sesamum latifolium</name>
    <dbReference type="NCBI Taxonomy" id="2727402"/>
    <lineage>
        <taxon>Eukaryota</taxon>
        <taxon>Viridiplantae</taxon>
        <taxon>Streptophyta</taxon>
        <taxon>Embryophyta</taxon>
        <taxon>Tracheophyta</taxon>
        <taxon>Spermatophyta</taxon>
        <taxon>Magnoliopsida</taxon>
        <taxon>eudicotyledons</taxon>
        <taxon>Gunneridae</taxon>
        <taxon>Pentapetalae</taxon>
        <taxon>asterids</taxon>
        <taxon>lamiids</taxon>
        <taxon>Lamiales</taxon>
        <taxon>Pedaliaceae</taxon>
        <taxon>Sesamum</taxon>
    </lineage>
</organism>